<reference evidence="10" key="1">
    <citation type="submission" date="2018-05" db="EMBL/GenBank/DDBJ databases">
        <authorList>
            <person name="Lanie J.A."/>
            <person name="Ng W.-L."/>
            <person name="Kazmierczak K.M."/>
            <person name="Andrzejewski T.M."/>
            <person name="Davidsen T.M."/>
            <person name="Wayne K.J."/>
            <person name="Tettelin H."/>
            <person name="Glass J.I."/>
            <person name="Rusch D."/>
            <person name="Podicherti R."/>
            <person name="Tsui H.-C.T."/>
            <person name="Winkler M.E."/>
        </authorList>
    </citation>
    <scope>NUCLEOTIDE SEQUENCE</scope>
</reference>
<keyword evidence="3" id="KW-0444">Lipid biosynthesis</keyword>
<evidence type="ECO:0000256" key="3">
    <source>
        <dbReference type="ARBA" id="ARBA00022516"/>
    </source>
</evidence>
<dbReference type="GO" id="GO:0005524">
    <property type="term" value="F:ATP binding"/>
    <property type="evidence" value="ECO:0007669"/>
    <property type="project" value="UniProtKB-KW"/>
</dbReference>
<keyword evidence="6" id="KW-0443">Lipid metabolism</keyword>
<accession>A0A381P983</accession>
<sequence length="278" mass="30279">MRVEFSSDFQRDKLSVNGFSDTEMLPRVSSCIDSLAGKRRDFAYIESECNFPISAGLASSSSAFSALVVAVNAALELKNNSNALACFAGAVSGSAARSLYGGFVELKSNLDEINLITLFDSQEWPLRIVIAITDTQKKKISSSEAMIRSAGTSPFYSSWVDQQNQDIEIARKAILAKDFEKLAAISEHNCLKMHSIMWTSRPPIVYWNQATLECIKSIRHLQSLGESVFFTIDAGPQVKAICLKENETLIKDTLSQIDGVDSILTSGIGCGASLLGNE</sequence>
<keyword evidence="4" id="KW-0547">Nucleotide-binding</keyword>
<feature type="domain" description="Diphosphomevalonate decarboxylase-like N-terminal" evidence="9">
    <location>
        <begin position="2"/>
        <end position="109"/>
    </location>
</feature>
<dbReference type="Pfam" id="PF18376">
    <property type="entry name" value="MDD_C"/>
    <property type="match status" value="1"/>
</dbReference>
<dbReference type="PIRSF" id="PIRSF015950">
    <property type="entry name" value="Mev_P_decrbx"/>
    <property type="match status" value="1"/>
</dbReference>
<dbReference type="Pfam" id="PF22700">
    <property type="entry name" value="MVD-like_N"/>
    <property type="match status" value="1"/>
</dbReference>
<dbReference type="InterPro" id="IPR036554">
    <property type="entry name" value="GHMP_kinase_C_sf"/>
</dbReference>
<name>A0A381P983_9ZZZZ</name>
<feature type="domain" description="Mvd1 C-terminal" evidence="8">
    <location>
        <begin position="128"/>
        <end position="254"/>
    </location>
</feature>
<dbReference type="AlphaFoldDB" id="A0A381P983"/>
<dbReference type="InterPro" id="IPR053859">
    <property type="entry name" value="MVD-like_N"/>
</dbReference>
<evidence type="ECO:0000256" key="1">
    <source>
        <dbReference type="ARBA" id="ARBA00008831"/>
    </source>
</evidence>
<protein>
    <recommendedName>
        <fullName evidence="2">diphosphomevalonate decarboxylase</fullName>
        <ecNumber evidence="2">4.1.1.33</ecNumber>
    </recommendedName>
</protein>
<dbReference type="PANTHER" id="PTHR10977">
    <property type="entry name" value="DIPHOSPHOMEVALONATE DECARBOXYLASE"/>
    <property type="match status" value="1"/>
</dbReference>
<dbReference type="Gene3D" id="3.30.70.890">
    <property type="entry name" value="GHMP kinase, C-terminal domain"/>
    <property type="match status" value="1"/>
</dbReference>
<dbReference type="EC" id="4.1.1.33" evidence="2"/>
<dbReference type="GO" id="GO:0004163">
    <property type="term" value="F:diphosphomevalonate decarboxylase activity"/>
    <property type="evidence" value="ECO:0007669"/>
    <property type="project" value="UniProtKB-EC"/>
</dbReference>
<dbReference type="GO" id="GO:0019287">
    <property type="term" value="P:isopentenyl diphosphate biosynthetic process, mevalonate pathway"/>
    <property type="evidence" value="ECO:0007669"/>
    <property type="project" value="InterPro"/>
</dbReference>
<keyword evidence="5" id="KW-0067">ATP-binding</keyword>
<dbReference type="Gene3D" id="3.30.230.10">
    <property type="match status" value="1"/>
</dbReference>
<organism evidence="10">
    <name type="scientific">marine metagenome</name>
    <dbReference type="NCBI Taxonomy" id="408172"/>
    <lineage>
        <taxon>unclassified sequences</taxon>
        <taxon>metagenomes</taxon>
        <taxon>ecological metagenomes</taxon>
    </lineage>
</organism>
<dbReference type="InterPro" id="IPR029765">
    <property type="entry name" value="Mev_diP_decarb"/>
</dbReference>
<dbReference type="SUPFAM" id="SSF55060">
    <property type="entry name" value="GHMP Kinase, C-terminal domain"/>
    <property type="match status" value="1"/>
</dbReference>
<comment type="similarity">
    <text evidence="1">Belongs to the diphosphomevalonate decarboxylase family.</text>
</comment>
<evidence type="ECO:0000256" key="6">
    <source>
        <dbReference type="ARBA" id="ARBA00023098"/>
    </source>
</evidence>
<evidence type="ECO:0000256" key="4">
    <source>
        <dbReference type="ARBA" id="ARBA00022741"/>
    </source>
</evidence>
<dbReference type="GO" id="GO:0005829">
    <property type="term" value="C:cytosol"/>
    <property type="evidence" value="ECO:0007669"/>
    <property type="project" value="InterPro"/>
</dbReference>
<dbReference type="InterPro" id="IPR005935">
    <property type="entry name" value="Mev_decarb"/>
</dbReference>
<dbReference type="PANTHER" id="PTHR10977:SF3">
    <property type="entry name" value="DIPHOSPHOMEVALONATE DECARBOXYLASE"/>
    <property type="match status" value="1"/>
</dbReference>
<dbReference type="InterPro" id="IPR020568">
    <property type="entry name" value="Ribosomal_Su5_D2-typ_SF"/>
</dbReference>
<evidence type="ECO:0000259" key="9">
    <source>
        <dbReference type="Pfam" id="PF22700"/>
    </source>
</evidence>
<proteinExistence type="inferred from homology"/>
<dbReference type="InterPro" id="IPR041431">
    <property type="entry name" value="Mvd1_C"/>
</dbReference>
<keyword evidence="7" id="KW-0456">Lyase</keyword>
<evidence type="ECO:0000256" key="2">
    <source>
        <dbReference type="ARBA" id="ARBA00012296"/>
    </source>
</evidence>
<evidence type="ECO:0000259" key="8">
    <source>
        <dbReference type="Pfam" id="PF18376"/>
    </source>
</evidence>
<evidence type="ECO:0000256" key="7">
    <source>
        <dbReference type="ARBA" id="ARBA00023239"/>
    </source>
</evidence>
<evidence type="ECO:0000256" key="5">
    <source>
        <dbReference type="ARBA" id="ARBA00022840"/>
    </source>
</evidence>
<gene>
    <name evidence="10" type="ORF">METZ01_LOCUS16028</name>
</gene>
<dbReference type="SUPFAM" id="SSF54211">
    <property type="entry name" value="Ribosomal protein S5 domain 2-like"/>
    <property type="match status" value="1"/>
</dbReference>
<dbReference type="NCBIfam" id="TIGR01240">
    <property type="entry name" value="mevDPdecarb"/>
    <property type="match status" value="1"/>
</dbReference>
<dbReference type="EMBL" id="UINC01000910">
    <property type="protein sequence ID" value="SUZ63174.1"/>
    <property type="molecule type" value="Genomic_DNA"/>
</dbReference>
<dbReference type="InterPro" id="IPR014721">
    <property type="entry name" value="Ribsml_uS5_D2-typ_fold_subgr"/>
</dbReference>
<evidence type="ECO:0000313" key="10">
    <source>
        <dbReference type="EMBL" id="SUZ63174.1"/>
    </source>
</evidence>